<dbReference type="SUPFAM" id="SSF51004">
    <property type="entry name" value="C-terminal (heme d1) domain of cytochrome cd1-nitrite reductase"/>
    <property type="match status" value="1"/>
</dbReference>
<dbReference type="RefSeq" id="WP_088605735.1">
    <property type="nucleotide sequence ID" value="NZ_NJIH01000016.1"/>
</dbReference>
<gene>
    <name evidence="4" type="ORF">CEY11_22795</name>
</gene>
<dbReference type="Proteomes" id="UP000214603">
    <property type="component" value="Unassembled WGS sequence"/>
</dbReference>
<organism evidence="4 5">
    <name type="scientific">Candidimonas nitroreducens</name>
    <dbReference type="NCBI Taxonomy" id="683354"/>
    <lineage>
        <taxon>Bacteria</taxon>
        <taxon>Pseudomonadati</taxon>
        <taxon>Pseudomonadota</taxon>
        <taxon>Betaproteobacteria</taxon>
        <taxon>Burkholderiales</taxon>
        <taxon>Alcaligenaceae</taxon>
        <taxon>Candidimonas</taxon>
    </lineage>
</organism>
<evidence type="ECO:0000313" key="5">
    <source>
        <dbReference type="Proteomes" id="UP000214603"/>
    </source>
</evidence>
<accession>A0A225LYD3</accession>
<dbReference type="AlphaFoldDB" id="A0A225LYD3"/>
<dbReference type="PANTHER" id="PTHR30344">
    <property type="entry name" value="6-PHOSPHOGLUCONOLACTONASE-RELATED"/>
    <property type="match status" value="1"/>
</dbReference>
<dbReference type="OrthoDB" id="9790815at2"/>
<dbReference type="GO" id="GO:0005829">
    <property type="term" value="C:cytosol"/>
    <property type="evidence" value="ECO:0007669"/>
    <property type="project" value="TreeGrafter"/>
</dbReference>
<name>A0A225LYD3_9BURK</name>
<dbReference type="InterPro" id="IPR011048">
    <property type="entry name" value="Haem_d1_sf"/>
</dbReference>
<proteinExistence type="inferred from homology"/>
<feature type="region of interest" description="Disordered" evidence="3">
    <location>
        <begin position="140"/>
        <end position="162"/>
    </location>
</feature>
<dbReference type="GO" id="GO:0006006">
    <property type="term" value="P:glucose metabolic process"/>
    <property type="evidence" value="ECO:0007669"/>
    <property type="project" value="UniProtKB-KW"/>
</dbReference>
<dbReference type="Pfam" id="PF10282">
    <property type="entry name" value="Lactonase"/>
    <property type="match status" value="1"/>
</dbReference>
<dbReference type="Gene3D" id="2.130.10.10">
    <property type="entry name" value="YVTN repeat-like/Quinoprotein amine dehydrogenase"/>
    <property type="match status" value="1"/>
</dbReference>
<keyword evidence="5" id="KW-1185">Reference proteome</keyword>
<reference evidence="5" key="1">
    <citation type="submission" date="2017-06" db="EMBL/GenBank/DDBJ databases">
        <title>Herbaspirillum phytohormonus sp. nov., isolated from the root nodule of Robinia pseudoacacia in lead-zinc mine.</title>
        <authorList>
            <person name="Fan M."/>
            <person name="Lin Y."/>
        </authorList>
    </citation>
    <scope>NUCLEOTIDE SEQUENCE [LARGE SCALE GENOMIC DNA]</scope>
    <source>
        <strain evidence="5">SC-089</strain>
    </source>
</reference>
<evidence type="ECO:0000256" key="1">
    <source>
        <dbReference type="ARBA" id="ARBA00005564"/>
    </source>
</evidence>
<keyword evidence="2" id="KW-0119">Carbohydrate metabolism</keyword>
<evidence type="ECO:0000256" key="3">
    <source>
        <dbReference type="SAM" id="MobiDB-lite"/>
    </source>
</evidence>
<dbReference type="GO" id="GO:0017057">
    <property type="term" value="F:6-phosphogluconolactonase activity"/>
    <property type="evidence" value="ECO:0007669"/>
    <property type="project" value="TreeGrafter"/>
</dbReference>
<dbReference type="PANTHER" id="PTHR30344:SF1">
    <property type="entry name" value="6-PHOSPHOGLUCONOLACTONASE"/>
    <property type="match status" value="1"/>
</dbReference>
<comment type="similarity">
    <text evidence="1">Belongs to the cycloisomerase 2 family.</text>
</comment>
<protein>
    <submittedName>
        <fullName evidence="4">Hemagglutinin</fullName>
    </submittedName>
</protein>
<dbReference type="EMBL" id="NJIH01000016">
    <property type="protein sequence ID" value="OWT54197.1"/>
    <property type="molecule type" value="Genomic_DNA"/>
</dbReference>
<evidence type="ECO:0000313" key="4">
    <source>
        <dbReference type="EMBL" id="OWT54197.1"/>
    </source>
</evidence>
<comment type="caution">
    <text evidence="4">The sequence shown here is derived from an EMBL/GenBank/DDBJ whole genome shotgun (WGS) entry which is preliminary data.</text>
</comment>
<dbReference type="InterPro" id="IPR019405">
    <property type="entry name" value="Lactonase_7-beta_prop"/>
</dbReference>
<evidence type="ECO:0000256" key="2">
    <source>
        <dbReference type="ARBA" id="ARBA00022526"/>
    </source>
</evidence>
<sequence>MTYAYAYVGSRTTRERNARGAGISAYAYDAATGALKLAHVKSSLTNPSYLAVNRRGDRLYTVHGDGNAVSVLSIEAGSGALRQLQYRECAGRNLVHLALSPQERFLAVADHLGNNGGTIIVFPLRGDGTLDPASEQIGLPGDPGPHRTEQPHAKPHATSFTPDGRFLIVPDKGLDRVFSLQATHSGLDRSSLTWAQAREASGPRHVALHPTAPYAYVINELDSTIVTHRINPESGAMTPLQVLSSLPDTYTGNNRAAGITVSADGHTLYASNRGHDSITVFRIDRDTGFLAYAQSISSQGAKPRHFTLSPDGAWLYALNEDSDSIALFAVDKTTGLLSGRGVAAACGSPVCMVFAAC</sequence>
<dbReference type="InterPro" id="IPR050282">
    <property type="entry name" value="Cycloisomerase_2"/>
</dbReference>
<keyword evidence="2" id="KW-0313">Glucose metabolism</keyword>
<dbReference type="InterPro" id="IPR015943">
    <property type="entry name" value="WD40/YVTN_repeat-like_dom_sf"/>
</dbReference>